<keyword evidence="3" id="KW-0808">Transferase</keyword>
<dbReference type="Gene3D" id="6.20.50.110">
    <property type="entry name" value="Methyltransferase, zinc-binding domain"/>
    <property type="match status" value="1"/>
</dbReference>
<dbReference type="PANTHER" id="PTHR43861">
    <property type="entry name" value="TRANS-ACONITATE 2-METHYLTRANSFERASE-RELATED"/>
    <property type="match status" value="1"/>
</dbReference>
<protein>
    <submittedName>
        <fullName evidence="3">Methyltransferase domain-containing protein</fullName>
    </submittedName>
</protein>
<dbReference type="PANTHER" id="PTHR43861:SF5">
    <property type="entry name" value="BLL5978 PROTEIN"/>
    <property type="match status" value="1"/>
</dbReference>
<evidence type="ECO:0000259" key="1">
    <source>
        <dbReference type="Pfam" id="PF08421"/>
    </source>
</evidence>
<evidence type="ECO:0000313" key="4">
    <source>
        <dbReference type="Proteomes" id="UP001620339"/>
    </source>
</evidence>
<dbReference type="Pfam" id="PF08421">
    <property type="entry name" value="Methyltransf_13"/>
    <property type="match status" value="1"/>
</dbReference>
<dbReference type="InterPro" id="IPR038576">
    <property type="entry name" value="Methyltransf_Zn-bd_dom_put_sf"/>
</dbReference>
<dbReference type="Gene3D" id="3.40.50.150">
    <property type="entry name" value="Vaccinia Virus protein VP39"/>
    <property type="match status" value="1"/>
</dbReference>
<evidence type="ECO:0000259" key="2">
    <source>
        <dbReference type="Pfam" id="PF08484"/>
    </source>
</evidence>
<dbReference type="Gene3D" id="6.10.250.3100">
    <property type="match status" value="1"/>
</dbReference>
<evidence type="ECO:0000313" key="3">
    <source>
        <dbReference type="EMBL" id="MFK2879005.1"/>
    </source>
</evidence>
<keyword evidence="4" id="KW-1185">Reference proteome</keyword>
<dbReference type="SUPFAM" id="SSF53335">
    <property type="entry name" value="S-adenosyl-L-methionine-dependent methyltransferases"/>
    <property type="match status" value="1"/>
</dbReference>
<dbReference type="GO" id="GO:0032259">
    <property type="term" value="P:methylation"/>
    <property type="evidence" value="ECO:0007669"/>
    <property type="project" value="UniProtKB-KW"/>
</dbReference>
<comment type="caution">
    <text evidence="3">The sequence shown here is derived from an EMBL/GenBank/DDBJ whole genome shotgun (WGS) entry which is preliminary data.</text>
</comment>
<reference evidence="3 4" key="1">
    <citation type="submission" date="2020-10" db="EMBL/GenBank/DDBJ databases">
        <title>Phylogeny of dyella-like bacteria.</title>
        <authorList>
            <person name="Fu J."/>
        </authorList>
    </citation>
    <scope>NUCLEOTIDE SEQUENCE [LARGE SCALE GENOMIC DNA]</scope>
    <source>
        <strain evidence="3 4">KACC 19113</strain>
    </source>
</reference>
<dbReference type="InterPro" id="IPR029063">
    <property type="entry name" value="SAM-dependent_MTases_sf"/>
</dbReference>
<dbReference type="Pfam" id="PF08484">
    <property type="entry name" value="Methyltransf_14"/>
    <property type="match status" value="1"/>
</dbReference>
<dbReference type="Pfam" id="PF13489">
    <property type="entry name" value="Methyltransf_23"/>
    <property type="match status" value="1"/>
</dbReference>
<feature type="domain" description="C-methyltransferase" evidence="2">
    <location>
        <begin position="255"/>
        <end position="409"/>
    </location>
</feature>
<dbReference type="EMBL" id="JADIKK010000008">
    <property type="protein sequence ID" value="MFK2879005.1"/>
    <property type="molecule type" value="Genomic_DNA"/>
</dbReference>
<name>A0ABW8JBX5_9GAMM</name>
<dbReference type="GO" id="GO:0008168">
    <property type="term" value="F:methyltransferase activity"/>
    <property type="evidence" value="ECO:0007669"/>
    <property type="project" value="UniProtKB-KW"/>
</dbReference>
<dbReference type="Gene3D" id="3.40.50.720">
    <property type="entry name" value="NAD(P)-binding Rossmann-like Domain"/>
    <property type="match status" value="1"/>
</dbReference>
<organism evidence="3 4">
    <name type="scientific">Rhodanobacter hydrolyticus</name>
    <dbReference type="NCBI Taxonomy" id="2250595"/>
    <lineage>
        <taxon>Bacteria</taxon>
        <taxon>Pseudomonadati</taxon>
        <taxon>Pseudomonadota</taxon>
        <taxon>Gammaproteobacteria</taxon>
        <taxon>Lysobacterales</taxon>
        <taxon>Rhodanobacteraceae</taxon>
        <taxon>Rhodanobacter</taxon>
    </lineage>
</organism>
<sequence length="417" mass="45967">MPSNTYSSIDCCRICGNTHLEQVLDLGEQMLTGVFPRSRDTQVTSGPLRLVKCMGDEACGLLQLAESYDLGEMYGDNYGYRSGLNASMVQHLRAKVERVLNLVSLRAGDLVVDVGSNDGTTLGAYPESLGIDLLGVDPTAAKFRQYYKPHVDLCADFFTADSLRKARPDKRVRVLTSFSMFYDLESPMAFMQDVYNVLANDGVWVFEQSYMPAMLDSLSFDTVCHEHLEYYALKQVKWMADRVGFTIVDVEFNSVNGGSFSVTAAKTTSGIPESPDVKHILAEERSRGFDTLTPFKDFAGHVAASRDALRAFMAKSKAEGKTIAALGASTKGNVLLQYCDVSTNDVTEVGEVNSDKFGAMTPGTFLPITAEADVLAHGYDYFLVLPWHFRRHFLANPNYVGRTLVFPLPSLQVVHVG</sequence>
<dbReference type="InterPro" id="IPR013630">
    <property type="entry name" value="Methyltransf_Zn-bd_dom_put"/>
</dbReference>
<gene>
    <name evidence="3" type="ORF">ISP25_18210</name>
</gene>
<accession>A0ABW8JBX5</accession>
<keyword evidence="3" id="KW-0489">Methyltransferase</keyword>
<dbReference type="InterPro" id="IPR013691">
    <property type="entry name" value="MeTrfase_14"/>
</dbReference>
<proteinExistence type="predicted"/>
<feature type="domain" description="Methyltransferase putative zinc binding" evidence="1">
    <location>
        <begin position="12"/>
        <end position="74"/>
    </location>
</feature>
<dbReference type="Proteomes" id="UP001620339">
    <property type="component" value="Unassembled WGS sequence"/>
</dbReference>